<evidence type="ECO:0000313" key="5">
    <source>
        <dbReference type="Proteomes" id="UP000187185"/>
    </source>
</evidence>
<dbReference type="EMBL" id="CP018762">
    <property type="protein sequence ID" value="APZ34269.1"/>
    <property type="molecule type" value="Genomic_DNA"/>
</dbReference>
<evidence type="ECO:0000256" key="2">
    <source>
        <dbReference type="ARBA" id="ARBA00022801"/>
    </source>
</evidence>
<dbReference type="Pfam" id="PF08797">
    <property type="entry name" value="HIRAN"/>
    <property type="match status" value="1"/>
</dbReference>
<evidence type="ECO:0000259" key="3">
    <source>
        <dbReference type="Pfam" id="PF08797"/>
    </source>
</evidence>
<evidence type="ECO:0000256" key="1">
    <source>
        <dbReference type="ARBA" id="ARBA00022723"/>
    </source>
</evidence>
<organism evidence="4 5">
    <name type="scientific">Microbacterium aurum</name>
    <dbReference type="NCBI Taxonomy" id="36805"/>
    <lineage>
        <taxon>Bacteria</taxon>
        <taxon>Bacillati</taxon>
        <taxon>Actinomycetota</taxon>
        <taxon>Actinomycetes</taxon>
        <taxon>Micrococcales</taxon>
        <taxon>Microbacteriaceae</taxon>
        <taxon>Microbacterium</taxon>
    </lineage>
</organism>
<gene>
    <name evidence="4" type="ORF">BOH66_08450</name>
</gene>
<sequence length="295" mass="32210">MGFLSRLFGKSEATTTGVVRVEQPTRRELARPKVRVEMTYSLGGEQDLVKLTGTTTFAKDAITRLAERRGAGAGGYIETSGTLQREPDNQADPNAVAVHVEGEKIGYLPGYLAKLVDLSTSGARTVQVQIFTEVLPKGLRSEAWAWLASGPAQWQWSETNRPPLSSGAKVAAHQQGIDQMVTDALDGGGARAESFAQGMVNGVHYLQLVEPIKQLKRNGHLEDALVLCYAAIDGAEANREGREPAPWYTEQAAIIHRKLGQRDKEIAALERWLAACPPERRDGSRIKERLSKLNA</sequence>
<dbReference type="OrthoDB" id="4578167at2"/>
<dbReference type="GO" id="GO:0016818">
    <property type="term" value="F:hydrolase activity, acting on acid anhydrides, in phosphorus-containing anhydrides"/>
    <property type="evidence" value="ECO:0007669"/>
    <property type="project" value="InterPro"/>
</dbReference>
<dbReference type="Proteomes" id="UP000187185">
    <property type="component" value="Chromosome"/>
</dbReference>
<dbReference type="InterPro" id="IPR014905">
    <property type="entry name" value="HIRAN"/>
</dbReference>
<evidence type="ECO:0000313" key="4">
    <source>
        <dbReference type="EMBL" id="APZ34269.1"/>
    </source>
</evidence>
<keyword evidence="5" id="KW-1185">Reference proteome</keyword>
<keyword evidence="2" id="KW-0378">Hydrolase</keyword>
<dbReference type="AlphaFoldDB" id="A0A1P8U815"/>
<keyword evidence="1" id="KW-0479">Metal-binding</keyword>
<dbReference type="RefSeq" id="WP_076690583.1">
    <property type="nucleotide sequence ID" value="NZ_CP018762.1"/>
</dbReference>
<reference evidence="4 5" key="1">
    <citation type="submission" date="2016-12" db="EMBL/GenBank/DDBJ databases">
        <title>Complete genome sequence of Microbacterium aurum KACC 15219.</title>
        <authorList>
            <person name="Jung Y."/>
            <person name="Shin J.-H."/>
            <person name="Lee Y.-J."/>
            <person name="Yi H."/>
            <person name="Bahn Y.-S."/>
            <person name="Kim J.F."/>
            <person name="Lee D.-W."/>
        </authorList>
    </citation>
    <scope>NUCLEOTIDE SEQUENCE [LARGE SCALE GENOMIC DNA]</scope>
    <source>
        <strain evidence="4 5">KACC 15219</strain>
    </source>
</reference>
<dbReference type="Gene3D" id="3.30.70.2330">
    <property type="match status" value="1"/>
</dbReference>
<accession>A0A1P8U815</accession>
<proteinExistence type="predicted"/>
<name>A0A1P8U815_9MICO</name>
<dbReference type="STRING" id="36805.BOH66_08450"/>
<dbReference type="GO" id="GO:0008270">
    <property type="term" value="F:zinc ion binding"/>
    <property type="evidence" value="ECO:0007669"/>
    <property type="project" value="InterPro"/>
</dbReference>
<feature type="domain" description="HIRAN" evidence="3">
    <location>
        <begin position="82"/>
        <end position="116"/>
    </location>
</feature>
<dbReference type="KEGG" id="maur:BOH66_08450"/>
<dbReference type="GO" id="GO:0003676">
    <property type="term" value="F:nucleic acid binding"/>
    <property type="evidence" value="ECO:0007669"/>
    <property type="project" value="InterPro"/>
</dbReference>
<protein>
    <recommendedName>
        <fullName evidence="3">HIRAN domain-containing protein</fullName>
    </recommendedName>
</protein>